<name>A0A0C3F389_PILCF</name>
<gene>
    <name evidence="1" type="ORF">PILCRDRAFT_828082</name>
</gene>
<evidence type="ECO:0000313" key="2">
    <source>
        <dbReference type="Proteomes" id="UP000054166"/>
    </source>
</evidence>
<dbReference type="AlphaFoldDB" id="A0A0C3F389"/>
<organism evidence="1 2">
    <name type="scientific">Piloderma croceum (strain F 1598)</name>
    <dbReference type="NCBI Taxonomy" id="765440"/>
    <lineage>
        <taxon>Eukaryota</taxon>
        <taxon>Fungi</taxon>
        <taxon>Dikarya</taxon>
        <taxon>Basidiomycota</taxon>
        <taxon>Agaricomycotina</taxon>
        <taxon>Agaricomycetes</taxon>
        <taxon>Agaricomycetidae</taxon>
        <taxon>Atheliales</taxon>
        <taxon>Atheliaceae</taxon>
        <taxon>Piloderma</taxon>
    </lineage>
</organism>
<dbReference type="HOGENOM" id="CLU_2427848_0_0_1"/>
<protein>
    <submittedName>
        <fullName evidence="1">Uncharacterized protein</fullName>
    </submittedName>
</protein>
<evidence type="ECO:0000313" key="1">
    <source>
        <dbReference type="EMBL" id="KIM74529.1"/>
    </source>
</evidence>
<reference evidence="2" key="2">
    <citation type="submission" date="2015-01" db="EMBL/GenBank/DDBJ databases">
        <title>Evolutionary Origins and Diversification of the Mycorrhizal Mutualists.</title>
        <authorList>
            <consortium name="DOE Joint Genome Institute"/>
            <consortium name="Mycorrhizal Genomics Consortium"/>
            <person name="Kohler A."/>
            <person name="Kuo A."/>
            <person name="Nagy L.G."/>
            <person name="Floudas D."/>
            <person name="Copeland A."/>
            <person name="Barry K.W."/>
            <person name="Cichocki N."/>
            <person name="Veneault-Fourrey C."/>
            <person name="LaButti K."/>
            <person name="Lindquist E.A."/>
            <person name="Lipzen A."/>
            <person name="Lundell T."/>
            <person name="Morin E."/>
            <person name="Murat C."/>
            <person name="Riley R."/>
            <person name="Ohm R."/>
            <person name="Sun H."/>
            <person name="Tunlid A."/>
            <person name="Henrissat B."/>
            <person name="Grigoriev I.V."/>
            <person name="Hibbett D.S."/>
            <person name="Martin F."/>
        </authorList>
    </citation>
    <scope>NUCLEOTIDE SEQUENCE [LARGE SCALE GENOMIC DNA]</scope>
    <source>
        <strain evidence="2">F 1598</strain>
    </source>
</reference>
<dbReference type="EMBL" id="KN833059">
    <property type="protein sequence ID" value="KIM74529.1"/>
    <property type="molecule type" value="Genomic_DNA"/>
</dbReference>
<dbReference type="Proteomes" id="UP000054166">
    <property type="component" value="Unassembled WGS sequence"/>
</dbReference>
<sequence length="91" mass="9989">MGDARYTIQFPLITLRLPLFPSASDLKSNCLSISVDTVIQHLIRSTCSITSPLNDPTLLTPCMRLFVGGGTMFRGGYWVSAFGPAWLQNPL</sequence>
<proteinExistence type="predicted"/>
<dbReference type="InParanoid" id="A0A0C3F389"/>
<keyword evidence="2" id="KW-1185">Reference proteome</keyword>
<reference evidence="1 2" key="1">
    <citation type="submission" date="2014-04" db="EMBL/GenBank/DDBJ databases">
        <authorList>
            <consortium name="DOE Joint Genome Institute"/>
            <person name="Kuo A."/>
            <person name="Tarkka M."/>
            <person name="Buscot F."/>
            <person name="Kohler A."/>
            <person name="Nagy L.G."/>
            <person name="Floudas D."/>
            <person name="Copeland A."/>
            <person name="Barry K.W."/>
            <person name="Cichocki N."/>
            <person name="Veneault-Fourrey C."/>
            <person name="LaButti K."/>
            <person name="Lindquist E.A."/>
            <person name="Lipzen A."/>
            <person name="Lundell T."/>
            <person name="Morin E."/>
            <person name="Murat C."/>
            <person name="Sun H."/>
            <person name="Tunlid A."/>
            <person name="Henrissat B."/>
            <person name="Grigoriev I.V."/>
            <person name="Hibbett D.S."/>
            <person name="Martin F."/>
            <person name="Nordberg H.P."/>
            <person name="Cantor M.N."/>
            <person name="Hua S.X."/>
        </authorList>
    </citation>
    <scope>NUCLEOTIDE SEQUENCE [LARGE SCALE GENOMIC DNA]</scope>
    <source>
        <strain evidence="1 2">F 1598</strain>
    </source>
</reference>
<accession>A0A0C3F389</accession>